<dbReference type="STRING" id="642492.Clole_4117"/>
<dbReference type="eggNOG" id="COG3292">
    <property type="taxonomic scope" value="Bacteria"/>
</dbReference>
<evidence type="ECO:0000256" key="1">
    <source>
        <dbReference type="SAM" id="MobiDB-lite"/>
    </source>
</evidence>
<dbReference type="InterPro" id="IPR042229">
    <property type="entry name" value="Listeria/Bacterioides_rpt_sf"/>
</dbReference>
<sequence>MKHFSKQVSWLLTFVLIFTTIGLADFSVIYASEKIEITTNTDQVILSGTKVSLPWTYWGGMRITYYESADSNTVLFEDNSYSESVIGPDDIAVKAYAWHISFDKELGGFNGSTQNPSTYCFKAYPAAPLENIPGGTHMILPEGTTLSTTTDAAIQVNIYVGNTGLTEYNEASSFTLPSASELRDDVDKDVVVDEEKFDKKLEDNVYKVPDLTKLYYTVDLTAKGVNSYNFKLTLVPTVEVTFNQNTGEPDLSETKMYATPKASIDSTKLPTVSLVGKDFYGWKHPNSSEYAYFANGTGDRPNVNTACELMAMYKEQKPSYKLDLTNKKVTNLLPNRTYAYPKYDFNEDYYTNTVKSDENGEFIYEGLSQFHPQIRLNSDNVDIYVNSDFVSLKHNKPNKPMTKAKTTTASVTNTNDFADCEFSIRKTSDNSDLSWGTSSTFEGLTSATEYKIYVRHKADEDGFESDQVESETFKTLAAKAVSNDAPNGVTIEAIPPQTHTGIAITPSLVIKDGDITLVKDTDYTVNYSDNINVGTATATVTFINKYSGTMTKSFEIAPVTYLVSFDGNGGTGEMSGESVIDGQHYELPACAFTAPANKAFKAWNIGGTEYAAGADYIVTAPTTIKAVWKDLEKVKMPTISPSGGTFSSSQTVTIVCDTKDAIVYYTTDGTEPTTGSTVYSAPFAINSSATVKAIAVKGGMMNSDIASKDFIKSVKPSSPSSSNTSSSSTSSSSTPSKEEKPTLSPANPPSNVVFVDSNNKAKLDDTRVASVNSKKEPLVVSRDKVDIVISQEALNQIIGKDGLNDKINVDIEFAPIARSGDIEKKLSKESNLAPIENEKVWVSLNMTTTSDSKAGQKVTDFTEPLILKFDLKGIEVKEPSKLTLVKYVENADGSVKIVKLGGKFDQATETFTSQVAETGNYGVMLASDQVKVNLQIENFETTVNDIKKVNDVAPQIIDSTTVVPLRFIAENLGAEVKWDSNTKSAIVVLDGKTIIVGEKEGSVNQNGRILVPLRYISENLGAHVLWIPSSKSIEIVK</sequence>
<evidence type="ECO:0000259" key="3">
    <source>
        <dbReference type="Pfam" id="PF13290"/>
    </source>
</evidence>
<accession>F2JM12</accession>
<organism evidence="4 5">
    <name type="scientific">Cellulosilyticum lentocellum (strain ATCC 49066 / DSM 5427 / NCIMB 11756 / RHM5)</name>
    <name type="common">Clostridium lentocellum</name>
    <dbReference type="NCBI Taxonomy" id="642492"/>
    <lineage>
        <taxon>Bacteria</taxon>
        <taxon>Bacillati</taxon>
        <taxon>Bacillota</taxon>
        <taxon>Clostridia</taxon>
        <taxon>Lachnospirales</taxon>
        <taxon>Cellulosilyticaceae</taxon>
        <taxon>Cellulosilyticum</taxon>
    </lineage>
</organism>
<dbReference type="AlphaFoldDB" id="F2JM12"/>
<evidence type="ECO:0000313" key="4">
    <source>
        <dbReference type="EMBL" id="ADZ85792.1"/>
    </source>
</evidence>
<dbReference type="Pfam" id="PF13290">
    <property type="entry name" value="CHB_HEX_C_1"/>
    <property type="match status" value="1"/>
</dbReference>
<name>F2JM12_CELLD</name>
<dbReference type="RefSeq" id="WP_013659063.1">
    <property type="nucleotide sequence ID" value="NC_015275.1"/>
</dbReference>
<feature type="domain" description="GH29D-like beta-sandwich" evidence="3">
    <location>
        <begin position="641"/>
        <end position="706"/>
    </location>
</feature>
<dbReference type="eggNOG" id="COG4632">
    <property type="taxonomic scope" value="Bacteria"/>
</dbReference>
<reference evidence="4 5" key="1">
    <citation type="journal article" date="2011" name="J. Bacteriol.">
        <title>Complete genome sequence of the cellulose-degrading bacterium Cellulosilyticum lentocellum.</title>
        <authorList>
            <consortium name="US DOE Joint Genome Institute"/>
            <person name="Miller D.A."/>
            <person name="Suen G."/>
            <person name="Bruce D."/>
            <person name="Copeland A."/>
            <person name="Cheng J.F."/>
            <person name="Detter C."/>
            <person name="Goodwin L.A."/>
            <person name="Han C.S."/>
            <person name="Hauser L.J."/>
            <person name="Land M.L."/>
            <person name="Lapidus A."/>
            <person name="Lucas S."/>
            <person name="Meincke L."/>
            <person name="Pitluck S."/>
            <person name="Tapia R."/>
            <person name="Teshima H."/>
            <person name="Woyke T."/>
            <person name="Fox B.G."/>
            <person name="Angert E.R."/>
            <person name="Currie C.R."/>
        </authorList>
    </citation>
    <scope>NUCLEOTIDE SEQUENCE [LARGE SCALE GENOMIC DNA]</scope>
    <source>
        <strain evidence="5">ATCC 49066 / DSM 5427 / NCIMB 11756 / RHM5</strain>
    </source>
</reference>
<proteinExistence type="predicted"/>
<evidence type="ECO:0000313" key="5">
    <source>
        <dbReference type="Proteomes" id="UP000008467"/>
    </source>
</evidence>
<feature type="compositionally biased region" description="Low complexity" evidence="1">
    <location>
        <begin position="713"/>
        <end position="735"/>
    </location>
</feature>
<dbReference type="HOGENOM" id="CLU_293145_0_0_9"/>
<dbReference type="eggNOG" id="COG1579">
    <property type="taxonomic scope" value="Bacteria"/>
</dbReference>
<dbReference type="InterPro" id="IPR059177">
    <property type="entry name" value="GH29D-like_dom"/>
</dbReference>
<dbReference type="EMBL" id="CP002582">
    <property type="protein sequence ID" value="ADZ85792.1"/>
    <property type="molecule type" value="Genomic_DNA"/>
</dbReference>
<dbReference type="InterPro" id="IPR012854">
    <property type="entry name" value="Cu_amine_oxidase-like_N"/>
</dbReference>
<dbReference type="Gene3D" id="2.60.40.4270">
    <property type="entry name" value="Listeria-Bacteroides repeat domain"/>
    <property type="match status" value="1"/>
</dbReference>
<dbReference type="eggNOG" id="COG3209">
    <property type="taxonomic scope" value="Bacteria"/>
</dbReference>
<keyword evidence="5" id="KW-1185">Reference proteome</keyword>
<dbReference type="KEGG" id="cle:Clole_4117"/>
<feature type="domain" description="Copper amine oxidase-like N-terminal" evidence="2">
    <location>
        <begin position="922"/>
        <end position="986"/>
    </location>
</feature>
<feature type="domain" description="Copper amine oxidase-like N-terminal" evidence="2">
    <location>
        <begin position="1003"/>
        <end position="1036"/>
    </location>
</feature>
<dbReference type="Proteomes" id="UP000008467">
    <property type="component" value="Chromosome"/>
</dbReference>
<protein>
    <submittedName>
        <fullName evidence="4">Copper amine oxidase-like domain-containing protein</fullName>
    </submittedName>
</protein>
<feature type="region of interest" description="Disordered" evidence="1">
    <location>
        <begin position="713"/>
        <end position="758"/>
    </location>
</feature>
<dbReference type="Gene3D" id="3.30.457.10">
    <property type="entry name" value="Copper amine oxidase-like, N-terminal domain"/>
    <property type="match status" value="1"/>
</dbReference>
<gene>
    <name evidence="4" type="ordered locus">Clole_4117</name>
</gene>
<evidence type="ECO:0000259" key="2">
    <source>
        <dbReference type="Pfam" id="PF07833"/>
    </source>
</evidence>
<dbReference type="Pfam" id="PF07833">
    <property type="entry name" value="Cu_amine_oxidN1"/>
    <property type="match status" value="2"/>
</dbReference>
<dbReference type="SUPFAM" id="SSF55383">
    <property type="entry name" value="Copper amine oxidase, domain N"/>
    <property type="match status" value="2"/>
</dbReference>
<dbReference type="InterPro" id="IPR036582">
    <property type="entry name" value="Mao_N_sf"/>
</dbReference>